<dbReference type="AlphaFoldDB" id="A0AAV7VZA2"/>
<sequence>MNNPEWGKFIDEHNLCIFQETWALEPKYRIGYKSYWVPAIKTNSGRPSGGLLIWLSCSFKCRIEITDLG</sequence>
<proteinExistence type="predicted"/>
<evidence type="ECO:0000313" key="2">
    <source>
        <dbReference type="Proteomes" id="UP001066276"/>
    </source>
</evidence>
<name>A0AAV7VZA2_PLEWA</name>
<evidence type="ECO:0000313" key="1">
    <source>
        <dbReference type="EMBL" id="KAJ1205269.1"/>
    </source>
</evidence>
<keyword evidence="2" id="KW-1185">Reference proteome</keyword>
<organism evidence="1 2">
    <name type="scientific">Pleurodeles waltl</name>
    <name type="common">Iberian ribbed newt</name>
    <dbReference type="NCBI Taxonomy" id="8319"/>
    <lineage>
        <taxon>Eukaryota</taxon>
        <taxon>Metazoa</taxon>
        <taxon>Chordata</taxon>
        <taxon>Craniata</taxon>
        <taxon>Vertebrata</taxon>
        <taxon>Euteleostomi</taxon>
        <taxon>Amphibia</taxon>
        <taxon>Batrachia</taxon>
        <taxon>Caudata</taxon>
        <taxon>Salamandroidea</taxon>
        <taxon>Salamandridae</taxon>
        <taxon>Pleurodelinae</taxon>
        <taxon>Pleurodeles</taxon>
    </lineage>
</organism>
<comment type="caution">
    <text evidence="1">The sequence shown here is derived from an EMBL/GenBank/DDBJ whole genome shotgun (WGS) entry which is preliminary data.</text>
</comment>
<accession>A0AAV7VZA2</accession>
<protein>
    <submittedName>
        <fullName evidence="1">Uncharacterized protein</fullName>
    </submittedName>
</protein>
<dbReference type="Proteomes" id="UP001066276">
    <property type="component" value="Chromosome 1_2"/>
</dbReference>
<gene>
    <name evidence="1" type="ORF">NDU88_000704</name>
</gene>
<feature type="non-terminal residue" evidence="1">
    <location>
        <position position="69"/>
    </location>
</feature>
<reference evidence="1" key="1">
    <citation type="journal article" date="2022" name="bioRxiv">
        <title>Sequencing and chromosome-scale assembly of the giantPleurodeles waltlgenome.</title>
        <authorList>
            <person name="Brown T."/>
            <person name="Elewa A."/>
            <person name="Iarovenko S."/>
            <person name="Subramanian E."/>
            <person name="Araus A.J."/>
            <person name="Petzold A."/>
            <person name="Susuki M."/>
            <person name="Suzuki K.-i.T."/>
            <person name="Hayashi T."/>
            <person name="Toyoda A."/>
            <person name="Oliveira C."/>
            <person name="Osipova E."/>
            <person name="Leigh N.D."/>
            <person name="Simon A."/>
            <person name="Yun M.H."/>
        </authorList>
    </citation>
    <scope>NUCLEOTIDE SEQUENCE</scope>
    <source>
        <strain evidence="1">20211129_DDA</strain>
        <tissue evidence="1">Liver</tissue>
    </source>
</reference>
<dbReference type="EMBL" id="JANPWB010000002">
    <property type="protein sequence ID" value="KAJ1205269.1"/>
    <property type="molecule type" value="Genomic_DNA"/>
</dbReference>